<dbReference type="GO" id="GO:0003677">
    <property type="term" value="F:DNA binding"/>
    <property type="evidence" value="ECO:0007669"/>
    <property type="project" value="InterPro"/>
</dbReference>
<evidence type="ECO:0000313" key="4">
    <source>
        <dbReference type="EMBL" id="VYT80762.1"/>
    </source>
</evidence>
<comment type="subunit">
    <text evidence="2">Homodimer.</text>
</comment>
<comment type="subcellular location">
    <subcellularLocation>
        <location evidence="1">Cytoplasm</location>
    </subcellularLocation>
</comment>
<dbReference type="InterPro" id="IPR036388">
    <property type="entry name" value="WH-like_DNA-bd_sf"/>
</dbReference>
<gene>
    <name evidence="4" type="primary">mntR_3</name>
    <name evidence="4" type="ORF">CALFYP39_00644</name>
</gene>
<organism evidence="4">
    <name type="scientific">Collinsella aerofaciens</name>
    <dbReference type="NCBI Taxonomy" id="74426"/>
    <lineage>
        <taxon>Bacteria</taxon>
        <taxon>Bacillati</taxon>
        <taxon>Actinomycetota</taxon>
        <taxon>Coriobacteriia</taxon>
        <taxon>Coriobacteriales</taxon>
        <taxon>Coriobacteriaceae</taxon>
        <taxon>Collinsella</taxon>
    </lineage>
</organism>
<dbReference type="InterPro" id="IPR036390">
    <property type="entry name" value="WH_DNA-bd_sf"/>
</dbReference>
<dbReference type="EMBL" id="CACRTW010000006">
    <property type="protein sequence ID" value="VYT80762.1"/>
    <property type="molecule type" value="Genomic_DNA"/>
</dbReference>
<feature type="domain" description="HTH dtxR-type" evidence="3">
    <location>
        <begin position="7"/>
        <end position="59"/>
    </location>
</feature>
<name>A0A6N2ZVP4_9ACTN</name>
<reference evidence="4" key="1">
    <citation type="submission" date="2019-11" db="EMBL/GenBank/DDBJ databases">
        <authorList>
            <person name="Feng L."/>
        </authorList>
    </citation>
    <scope>NUCLEOTIDE SEQUENCE</scope>
    <source>
        <strain evidence="4">CaerofaciensLFYP39</strain>
    </source>
</reference>
<evidence type="ECO:0000256" key="2">
    <source>
        <dbReference type="ARBA" id="ARBA00011738"/>
    </source>
</evidence>
<dbReference type="RefSeq" id="WP_421755055.1">
    <property type="nucleotide sequence ID" value="NZ_CACRTW010000006.1"/>
</dbReference>
<dbReference type="GO" id="GO:0005737">
    <property type="term" value="C:cytoplasm"/>
    <property type="evidence" value="ECO:0007669"/>
    <property type="project" value="UniProtKB-SubCell"/>
</dbReference>
<dbReference type="Pfam" id="PF01325">
    <property type="entry name" value="Fe_dep_repress"/>
    <property type="match status" value="1"/>
</dbReference>
<dbReference type="InterPro" id="IPR050536">
    <property type="entry name" value="DtxR_MntR_Metal-Reg"/>
</dbReference>
<accession>A0A6N2ZVP4</accession>
<evidence type="ECO:0000259" key="3">
    <source>
        <dbReference type="Pfam" id="PF01325"/>
    </source>
</evidence>
<protein>
    <submittedName>
        <fullName evidence="4">Transcriptional regulator MntR</fullName>
    </submittedName>
</protein>
<dbReference type="AlphaFoldDB" id="A0A6N2ZVP4"/>
<proteinExistence type="predicted"/>
<dbReference type="Gene3D" id="1.10.10.10">
    <property type="entry name" value="Winged helix-like DNA-binding domain superfamily/Winged helix DNA-binding domain"/>
    <property type="match status" value="1"/>
</dbReference>
<dbReference type="PANTHER" id="PTHR33238">
    <property type="entry name" value="IRON (METAL) DEPENDENT REPRESSOR, DTXR FAMILY"/>
    <property type="match status" value="1"/>
</dbReference>
<dbReference type="InterPro" id="IPR022687">
    <property type="entry name" value="HTH_DTXR"/>
</dbReference>
<sequence>MSKQRSTESSEDYLEAILRIRSERGSCHNVDIACLLGYFKASVTKALAGLSTAGLAEVVARDVRLTPEGERIARRTLGRHRFFEGPGPHFRAYTGAARLKMSTSIRSLRFSHSGSRIRFCSGVRLSAARGEPVSFIDLTRLSTVLLPRPHSSMASRLGFPA</sequence>
<evidence type="ECO:0000256" key="1">
    <source>
        <dbReference type="ARBA" id="ARBA00004496"/>
    </source>
</evidence>
<dbReference type="SUPFAM" id="SSF46785">
    <property type="entry name" value="Winged helix' DNA-binding domain"/>
    <property type="match status" value="1"/>
</dbReference>
<dbReference type="PANTHER" id="PTHR33238:SF11">
    <property type="entry name" value="TRANSCRIPTIONAL REGULATOR MNTR"/>
    <property type="match status" value="1"/>
</dbReference>